<proteinExistence type="predicted"/>
<dbReference type="RefSeq" id="WP_013360783.1">
    <property type="nucleotide sequence ID" value="NC_014614.1"/>
</dbReference>
<protein>
    <recommendedName>
        <fullName evidence="5">Gram-positive cocci surface proteins LPxTG domain-containing protein</fullName>
    </recommendedName>
</protein>
<evidence type="ECO:0008006" key="5">
    <source>
        <dbReference type="Google" id="ProtNLM"/>
    </source>
</evidence>
<keyword evidence="2" id="KW-0472">Membrane</keyword>
<dbReference type="STRING" id="1511.CLOST_0564"/>
<feature type="transmembrane region" description="Helical" evidence="2">
    <location>
        <begin position="263"/>
        <end position="280"/>
    </location>
</feature>
<evidence type="ECO:0000256" key="1">
    <source>
        <dbReference type="SAM" id="MobiDB-lite"/>
    </source>
</evidence>
<sequence length="289" mass="30804">MYKRIAIGISSIALSLALIVSGLILQSPSIAFAQNVIVDSDSEGLVVIPLGGKFFELSTMGPGDMPDDLKTVDEDALKGLITVTNSYTEPYEVFLSAKRTSPIPEGADLYDMLMLEVKFRGGTLNEKTELMKGFATSEISLGTFAPGDTQNIELGVSLPGEEVGNEYQGTSVDVLWTFRAVVPEPGPGPGPGPGPDDDDDDEDEPEDVPEEPVPLAVVEPVPEEIIPEEIVPLAVPEVEEAIEEEPVPLAIPKLPRTGGMAPIFFYSAGAVLLGAGVVILRRKDDDDEK</sequence>
<keyword evidence="2" id="KW-1133">Transmembrane helix</keyword>
<feature type="region of interest" description="Disordered" evidence="1">
    <location>
        <begin position="181"/>
        <end position="215"/>
    </location>
</feature>
<evidence type="ECO:0000313" key="3">
    <source>
        <dbReference type="EMBL" id="CBH20690.1"/>
    </source>
</evidence>
<dbReference type="Proteomes" id="UP000007041">
    <property type="component" value="Chromosome"/>
</dbReference>
<keyword evidence="4" id="KW-1185">Reference proteome</keyword>
<dbReference type="AlphaFoldDB" id="E3PW75"/>
<gene>
    <name evidence="3" type="ordered locus">CLOST_0564</name>
</gene>
<evidence type="ECO:0000313" key="4">
    <source>
        <dbReference type="Proteomes" id="UP000007041"/>
    </source>
</evidence>
<dbReference type="KEGG" id="cst:CLOST_0564"/>
<dbReference type="BioCyc" id="CSTI499177:GJE9-607-MONOMER"/>
<dbReference type="EMBL" id="FP565809">
    <property type="protein sequence ID" value="CBH20690.1"/>
    <property type="molecule type" value="Genomic_DNA"/>
</dbReference>
<keyword evidence="2" id="KW-0812">Transmembrane</keyword>
<dbReference type="eggNOG" id="ENOG5033K2P">
    <property type="taxonomic scope" value="Bacteria"/>
</dbReference>
<name>E3PW75_ACESD</name>
<evidence type="ECO:0000256" key="2">
    <source>
        <dbReference type="SAM" id="Phobius"/>
    </source>
</evidence>
<dbReference type="GeneID" id="35557559"/>
<dbReference type="HOGENOM" id="CLU_962106_0_0_9"/>
<dbReference type="NCBIfam" id="TIGR01167">
    <property type="entry name" value="LPXTG_anchor"/>
    <property type="match status" value="1"/>
</dbReference>
<organism evidence="3 4">
    <name type="scientific">Acetoanaerobium sticklandii (strain ATCC 12662 / DSM 519 / JCM 1433 / CCUG 9281 / NCIMB 10654 / HF)</name>
    <name type="common">Clostridium sticklandii</name>
    <dbReference type="NCBI Taxonomy" id="499177"/>
    <lineage>
        <taxon>Bacteria</taxon>
        <taxon>Bacillati</taxon>
        <taxon>Bacillota</taxon>
        <taxon>Clostridia</taxon>
        <taxon>Peptostreptococcales</taxon>
        <taxon>Filifactoraceae</taxon>
        <taxon>Acetoanaerobium</taxon>
    </lineage>
</organism>
<reference evidence="4" key="1">
    <citation type="journal article" date="2010" name="BMC Genomics">
        <title>Clostridium sticklandii, a specialist in amino acid degradation:revisiting its metabolism through its genome sequence.</title>
        <authorList>
            <person name="Fonknechten N."/>
            <person name="Chaussonnerie S."/>
            <person name="Tricot S."/>
            <person name="Lajus A."/>
            <person name="Andreesen J.R."/>
            <person name="Perchat N."/>
            <person name="Pelletier E."/>
            <person name="Gouyvenoux M."/>
            <person name="Barbe V."/>
            <person name="Salanoubat M."/>
            <person name="Le Paslier D."/>
            <person name="Weissenbach J."/>
            <person name="Cohen G.N."/>
            <person name="Kreimeyer A."/>
        </authorList>
    </citation>
    <scope>NUCLEOTIDE SEQUENCE [LARGE SCALE GENOMIC DNA]</scope>
    <source>
        <strain evidence="4">ATCC 12662 / DSM 519 / JCM 1433 / CCUG 9281 / NCIMB 10654 / HF</strain>
    </source>
</reference>
<feature type="compositionally biased region" description="Pro residues" evidence="1">
    <location>
        <begin position="184"/>
        <end position="194"/>
    </location>
</feature>
<feature type="compositionally biased region" description="Acidic residues" evidence="1">
    <location>
        <begin position="195"/>
        <end position="210"/>
    </location>
</feature>
<accession>E3PW75</accession>